<dbReference type="EMBL" id="BSEH01001216">
    <property type="protein sequence ID" value="GLJ59677.1"/>
    <property type="molecule type" value="Genomic_DNA"/>
</dbReference>
<proteinExistence type="predicted"/>
<dbReference type="EMBL" id="BSEH01001222">
    <property type="protein sequence ID" value="GLJ59683.1"/>
    <property type="molecule type" value="Genomic_DNA"/>
</dbReference>
<accession>A0AAD3RQH4</accession>
<dbReference type="EMBL" id="BSEH01001231">
    <property type="protein sequence ID" value="GLJ59692.1"/>
    <property type="molecule type" value="Genomic_DNA"/>
</dbReference>
<evidence type="ECO:0000313" key="4">
    <source>
        <dbReference type="Proteomes" id="UP001234787"/>
    </source>
</evidence>
<dbReference type="Proteomes" id="UP001234787">
    <property type="component" value="Unassembled WGS sequence"/>
</dbReference>
<evidence type="ECO:0000313" key="3">
    <source>
        <dbReference type="EMBL" id="GLJ59692.1"/>
    </source>
</evidence>
<organism evidence="3 4">
    <name type="scientific">Cryptomeria japonica</name>
    <name type="common">Japanese cedar</name>
    <name type="synonym">Cupressus japonica</name>
    <dbReference type="NCBI Taxonomy" id="3369"/>
    <lineage>
        <taxon>Eukaryota</taxon>
        <taxon>Viridiplantae</taxon>
        <taxon>Streptophyta</taxon>
        <taxon>Embryophyta</taxon>
        <taxon>Tracheophyta</taxon>
        <taxon>Spermatophyta</taxon>
        <taxon>Pinopsida</taxon>
        <taxon>Pinidae</taxon>
        <taxon>Conifers II</taxon>
        <taxon>Cupressales</taxon>
        <taxon>Cupressaceae</taxon>
        <taxon>Cryptomeria</taxon>
    </lineage>
</organism>
<comment type="caution">
    <text evidence="3">The sequence shown here is derived from an EMBL/GenBank/DDBJ whole genome shotgun (WGS) entry which is preliminary data.</text>
</comment>
<protein>
    <submittedName>
        <fullName evidence="3">Uncharacterized protein</fullName>
    </submittedName>
</protein>
<reference evidence="3" key="1">
    <citation type="submission" date="2022-12" db="EMBL/GenBank/DDBJ databases">
        <title>Chromosome-Level Genome Assembly of Japanese Cedar (Cryptomeriajaponica D. Don).</title>
        <authorList>
            <person name="Fujino T."/>
            <person name="Yamaguchi K."/>
            <person name="Yokoyama T."/>
            <person name="Hamanaka T."/>
            <person name="Harazono Y."/>
            <person name="Kamada H."/>
            <person name="Kobayashi W."/>
            <person name="Ujino-Ihara T."/>
            <person name="Uchiyama K."/>
            <person name="Matsumoto A."/>
            <person name="Izuno A."/>
            <person name="Tsumura Y."/>
            <person name="Toyoda A."/>
            <person name="Shigenobu S."/>
            <person name="Moriguchi Y."/>
            <person name="Ueno S."/>
            <person name="Kasahara M."/>
        </authorList>
    </citation>
    <scope>NUCLEOTIDE SEQUENCE</scope>
</reference>
<evidence type="ECO:0000313" key="1">
    <source>
        <dbReference type="EMBL" id="GLJ59677.1"/>
    </source>
</evidence>
<dbReference type="AlphaFoldDB" id="A0AAD3RQH4"/>
<evidence type="ECO:0000313" key="2">
    <source>
        <dbReference type="EMBL" id="GLJ59683.1"/>
    </source>
</evidence>
<keyword evidence="4" id="KW-1185">Reference proteome</keyword>
<sequence>MLRKPPTAFLFPLFSELSVWFSSWRSDTHNDSIRLHGNINLARILGMGKYAYMGTDANRLAELCSQLNHSRLRMKVVVMTAIGLKSLLITPPRVVYGRIGPHHHLAGFEWLDPAQETGWDVHFIDWFGCRVCPRLVCPRKYAPHLSLLVGENPPSVSIGRDGSRLGWDGTSRCG</sequence>
<name>A0AAD3RQH4_CRYJA</name>
<gene>
    <name evidence="1" type="ORF">SUGI_1518650</name>
    <name evidence="2" type="ORF">SUGI_1518920</name>
    <name evidence="3" type="ORF">SUGI_1519210</name>
</gene>